<dbReference type="EMBL" id="JABVXQ010000006">
    <property type="protein sequence ID" value="KAF6102790.1"/>
    <property type="molecule type" value="Genomic_DNA"/>
</dbReference>
<keyword evidence="10" id="KW-0732">Signal</keyword>
<dbReference type="SUPFAM" id="SSF54631">
    <property type="entry name" value="CBS-domain pair"/>
    <property type="match status" value="1"/>
</dbReference>
<evidence type="ECO:0000256" key="1">
    <source>
        <dbReference type="ARBA" id="ARBA00004141"/>
    </source>
</evidence>
<evidence type="ECO:0000313" key="13">
    <source>
        <dbReference type="Proteomes" id="UP000664940"/>
    </source>
</evidence>
<name>A0A834E035_9CHIR</name>
<evidence type="ECO:0000256" key="8">
    <source>
        <dbReference type="RuleBase" id="RU369091"/>
    </source>
</evidence>
<organism evidence="12 13">
    <name type="scientific">Phyllostomus discolor</name>
    <name type="common">pale spear-nosed bat</name>
    <dbReference type="NCBI Taxonomy" id="89673"/>
    <lineage>
        <taxon>Eukaryota</taxon>
        <taxon>Metazoa</taxon>
        <taxon>Chordata</taxon>
        <taxon>Craniata</taxon>
        <taxon>Vertebrata</taxon>
        <taxon>Euteleostomi</taxon>
        <taxon>Mammalia</taxon>
        <taxon>Eutheria</taxon>
        <taxon>Laurasiatheria</taxon>
        <taxon>Chiroptera</taxon>
        <taxon>Yangochiroptera</taxon>
        <taxon>Phyllostomidae</taxon>
        <taxon>Phyllostominae</taxon>
        <taxon>Phyllostomus</taxon>
    </lineage>
</organism>
<feature type="transmembrane region" description="Helical" evidence="8">
    <location>
        <begin position="171"/>
        <end position="190"/>
    </location>
</feature>
<dbReference type="CDD" id="cd04590">
    <property type="entry name" value="CBS_pair_CorC_HlyC_assoc"/>
    <property type="match status" value="1"/>
</dbReference>
<dbReference type="GO" id="GO:0010960">
    <property type="term" value="P:magnesium ion homeostasis"/>
    <property type="evidence" value="ECO:0007669"/>
    <property type="project" value="InterPro"/>
</dbReference>
<evidence type="ECO:0000259" key="11">
    <source>
        <dbReference type="PROSITE" id="PS51846"/>
    </source>
</evidence>
<sequence>MAAVAAAGLLSWLLASLCLGHAAGEAAQGPRVLGVCLEQAGAAGASWARGGEVPAAPEATFRLRFFGSGFANSSWSWAVPEGAGCPEGGPAAEPGEVVAPTGEWRALLRLRAEAELPHLALLAVRGEPSGTAAGEAAATSAGEWRALLRLRLRAEAERAEPSVEAAFQEAVPSWMLGLGAAGLLALAALARGLQLSALVLAPAEVQVLRENGSEAERAAARRLEPARRWAGCVLGALLLLASLAQAALAVLLYSAAGHRALPAVLGSAGLAFLVAEVLPAAVSGRWTLALAPRALALSRLAVLLTLPVALPVGQLLELAARPGRLRERVLELARGGGDPYSDLSKGVLRYRTVEEVLTPLEDCFMLDASTVLDFGVLASIMQSGHTRIPVYEEERSNIVDMLYLKDLAFVDPEDCTPLSTITRFYNHPLHFVFNDTKLDAVLEEFKREDTMVRKKPASLSAPLRRKEEFSLFKVSDDEHKVKISPQLLLATQRFLSREVDVFSPLRISEKVLLHLLRHPIVNQEVRFDESNRLAAHHYLYQRSQPVDYFILILQGRVEVEIGKEGLKFENGAFTYYGVSALTVPSSVHQSPVSSLQSLRHDLQPEPADGTHLSTYCPDYTVRALSDLQFIKVTRLQYLNALLATRAQNLPPSPENLDLQVISGSQTRLLSDRTASAAGSNHGRPSLPAEESPGRNPGV</sequence>
<evidence type="ECO:0000256" key="2">
    <source>
        <dbReference type="ARBA" id="ARBA00010484"/>
    </source>
</evidence>
<evidence type="ECO:0000256" key="4">
    <source>
        <dbReference type="ARBA" id="ARBA00022989"/>
    </source>
</evidence>
<dbReference type="InterPro" id="IPR002550">
    <property type="entry name" value="CNNM"/>
</dbReference>
<feature type="transmembrane region" description="Helical" evidence="8">
    <location>
        <begin position="260"/>
        <end position="282"/>
    </location>
</feature>
<feature type="transmembrane region" description="Helical" evidence="8">
    <location>
        <begin position="294"/>
        <end position="316"/>
    </location>
</feature>
<dbReference type="GO" id="GO:0005886">
    <property type="term" value="C:plasma membrane"/>
    <property type="evidence" value="ECO:0007669"/>
    <property type="project" value="UniProtKB-SubCell"/>
</dbReference>
<evidence type="ECO:0000313" key="12">
    <source>
        <dbReference type="EMBL" id="KAF6102790.1"/>
    </source>
</evidence>
<evidence type="ECO:0000256" key="9">
    <source>
        <dbReference type="SAM" id="MobiDB-lite"/>
    </source>
</evidence>
<evidence type="ECO:0000256" key="10">
    <source>
        <dbReference type="SAM" id="SignalP"/>
    </source>
</evidence>
<dbReference type="PANTHER" id="PTHR12064:SF27">
    <property type="entry name" value="METAL TRANSPORTER CNNM3"/>
    <property type="match status" value="1"/>
</dbReference>
<feature type="chain" id="PRO_5033015733" description="Metal transporter" evidence="10">
    <location>
        <begin position="23"/>
        <end position="698"/>
    </location>
</feature>
<dbReference type="Gene3D" id="3.10.580.10">
    <property type="entry name" value="CBS-domain"/>
    <property type="match status" value="1"/>
</dbReference>
<dbReference type="Proteomes" id="UP000664940">
    <property type="component" value="Unassembled WGS sequence"/>
</dbReference>
<dbReference type="Pfam" id="PF25562">
    <property type="entry name" value="CNBH_CNNM2_C"/>
    <property type="match status" value="1"/>
</dbReference>
<protein>
    <recommendedName>
        <fullName evidence="8">Metal transporter</fullName>
    </recommendedName>
</protein>
<evidence type="ECO:0000256" key="6">
    <source>
        <dbReference type="ARBA" id="ARBA00023136"/>
    </source>
</evidence>
<evidence type="ECO:0000256" key="7">
    <source>
        <dbReference type="PROSITE-ProRule" id="PRU01193"/>
    </source>
</evidence>
<dbReference type="PANTHER" id="PTHR12064">
    <property type="entry name" value="METAL TRANSPORTER CNNM"/>
    <property type="match status" value="1"/>
</dbReference>
<feature type="signal peptide" evidence="10">
    <location>
        <begin position="1"/>
        <end position="22"/>
    </location>
</feature>
<dbReference type="AlphaFoldDB" id="A0A834E035"/>
<comment type="similarity">
    <text evidence="2 8">Belongs to the ACDP family.</text>
</comment>
<accession>A0A834E035</accession>
<dbReference type="PROSITE" id="PS51846">
    <property type="entry name" value="CNNM"/>
    <property type="match status" value="1"/>
</dbReference>
<evidence type="ECO:0000256" key="5">
    <source>
        <dbReference type="ARBA" id="ARBA00023122"/>
    </source>
</evidence>
<dbReference type="InterPro" id="IPR046342">
    <property type="entry name" value="CBS_dom_sf"/>
</dbReference>
<dbReference type="InterPro" id="IPR045095">
    <property type="entry name" value="ACDP"/>
</dbReference>
<evidence type="ECO:0000256" key="3">
    <source>
        <dbReference type="ARBA" id="ARBA00022692"/>
    </source>
</evidence>
<dbReference type="GO" id="GO:0022857">
    <property type="term" value="F:transmembrane transporter activity"/>
    <property type="evidence" value="ECO:0007669"/>
    <property type="project" value="UniProtKB-UniRule"/>
</dbReference>
<feature type="domain" description="CNNM transmembrane" evidence="11">
    <location>
        <begin position="169"/>
        <end position="347"/>
    </location>
</feature>
<dbReference type="InterPro" id="IPR044751">
    <property type="entry name" value="Ion_transp-like_CBS"/>
</dbReference>
<keyword evidence="6 7" id="KW-0472">Membrane</keyword>
<keyword evidence="4 7" id="KW-1133">Transmembrane helix</keyword>
<feature type="region of interest" description="Disordered" evidence="9">
    <location>
        <begin position="670"/>
        <end position="698"/>
    </location>
</feature>
<gene>
    <name evidence="12" type="ORF">HJG60_003043</name>
</gene>
<comment type="caution">
    <text evidence="12">The sequence shown here is derived from an EMBL/GenBank/DDBJ whole genome shotgun (WGS) entry which is preliminary data.</text>
</comment>
<reference evidence="12 13" key="1">
    <citation type="journal article" date="2020" name="Nature">
        <title>Six reference-quality genomes reveal evolution of bat adaptations.</title>
        <authorList>
            <person name="Jebb D."/>
            <person name="Huang Z."/>
            <person name="Pippel M."/>
            <person name="Hughes G.M."/>
            <person name="Lavrichenko K."/>
            <person name="Devanna P."/>
            <person name="Winkler S."/>
            <person name="Jermiin L.S."/>
            <person name="Skirmuntt E.C."/>
            <person name="Katzourakis A."/>
            <person name="Burkitt-Gray L."/>
            <person name="Ray D.A."/>
            <person name="Sullivan K.A.M."/>
            <person name="Roscito J.G."/>
            <person name="Kirilenko B.M."/>
            <person name="Davalos L.M."/>
            <person name="Corthals A.P."/>
            <person name="Power M.L."/>
            <person name="Jones G."/>
            <person name="Ransome R.D."/>
            <person name="Dechmann D.K.N."/>
            <person name="Locatelli A.G."/>
            <person name="Puechmaille S.J."/>
            <person name="Fedrigo O."/>
            <person name="Jarvis E.D."/>
            <person name="Hiller M."/>
            <person name="Vernes S.C."/>
            <person name="Myers E.W."/>
            <person name="Teeling E.C."/>
        </authorList>
    </citation>
    <scope>NUCLEOTIDE SEQUENCE [LARGE SCALE GENOMIC DNA]</scope>
    <source>
        <strain evidence="12">Bat1K_MPI-CBG_1</strain>
    </source>
</reference>
<proteinExistence type="inferred from homology"/>
<keyword evidence="3 7" id="KW-0812">Transmembrane</keyword>
<comment type="function">
    <text evidence="8">Metal transporter.</text>
</comment>
<feature type="transmembrane region" description="Helical" evidence="8">
    <location>
        <begin position="229"/>
        <end position="254"/>
    </location>
</feature>
<comment type="subcellular location">
    <subcellularLocation>
        <location evidence="8">Cell membrane</location>
        <topology evidence="8">Multi-pass membrane protein</topology>
    </subcellularLocation>
    <subcellularLocation>
        <location evidence="1">Membrane</location>
        <topology evidence="1">Multi-pass membrane protein</topology>
    </subcellularLocation>
</comment>
<keyword evidence="5" id="KW-0129">CBS domain</keyword>